<evidence type="ECO:0008006" key="5">
    <source>
        <dbReference type="Google" id="ProtNLM"/>
    </source>
</evidence>
<keyword evidence="4" id="KW-1185">Reference proteome</keyword>
<feature type="region of interest" description="Disordered" evidence="1">
    <location>
        <begin position="88"/>
        <end position="140"/>
    </location>
</feature>
<keyword evidence="2" id="KW-1133">Transmembrane helix</keyword>
<evidence type="ECO:0000256" key="2">
    <source>
        <dbReference type="SAM" id="Phobius"/>
    </source>
</evidence>
<comment type="caution">
    <text evidence="3">The sequence shown here is derived from an EMBL/GenBank/DDBJ whole genome shotgun (WGS) entry which is preliminary data.</text>
</comment>
<dbReference type="Proteomes" id="UP001212997">
    <property type="component" value="Unassembled WGS sequence"/>
</dbReference>
<feature type="region of interest" description="Disordered" evidence="1">
    <location>
        <begin position="1"/>
        <end position="55"/>
    </location>
</feature>
<reference evidence="3" key="1">
    <citation type="submission" date="2022-07" db="EMBL/GenBank/DDBJ databases">
        <title>Genome Sequence of Physisporinus lineatus.</title>
        <authorList>
            <person name="Buettner E."/>
        </authorList>
    </citation>
    <scope>NUCLEOTIDE SEQUENCE</scope>
    <source>
        <strain evidence="3">VT162</strain>
    </source>
</reference>
<evidence type="ECO:0000313" key="3">
    <source>
        <dbReference type="EMBL" id="KAJ3491183.1"/>
    </source>
</evidence>
<feature type="transmembrane region" description="Helical" evidence="2">
    <location>
        <begin position="59"/>
        <end position="79"/>
    </location>
</feature>
<dbReference type="AlphaFoldDB" id="A0AAD5VDH1"/>
<accession>A0AAD5VDH1</accession>
<evidence type="ECO:0000256" key="1">
    <source>
        <dbReference type="SAM" id="MobiDB-lite"/>
    </source>
</evidence>
<feature type="compositionally biased region" description="Polar residues" evidence="1">
    <location>
        <begin position="41"/>
        <end position="53"/>
    </location>
</feature>
<keyword evidence="2" id="KW-0812">Transmembrane</keyword>
<evidence type="ECO:0000313" key="4">
    <source>
        <dbReference type="Proteomes" id="UP001212997"/>
    </source>
</evidence>
<proteinExistence type="predicted"/>
<gene>
    <name evidence="3" type="ORF">NLI96_g905</name>
</gene>
<organism evidence="3 4">
    <name type="scientific">Meripilus lineatus</name>
    <dbReference type="NCBI Taxonomy" id="2056292"/>
    <lineage>
        <taxon>Eukaryota</taxon>
        <taxon>Fungi</taxon>
        <taxon>Dikarya</taxon>
        <taxon>Basidiomycota</taxon>
        <taxon>Agaricomycotina</taxon>
        <taxon>Agaricomycetes</taxon>
        <taxon>Polyporales</taxon>
        <taxon>Meripilaceae</taxon>
        <taxon>Meripilus</taxon>
    </lineage>
</organism>
<feature type="region of interest" description="Disordered" evidence="1">
    <location>
        <begin position="217"/>
        <end position="237"/>
    </location>
</feature>
<sequence>MSLAPASPAPPAPSSPQQDGSDGDKLKHNSWFARNREREQSSSLLEGKSSLQGNPVPRWLPLSLLALTTAALAVPIVLLRRSRNNTNVLSRTLNNPPPPPRRSSGTTLSAPPIRIPTSSSRPASIPSTRTPTSSGTFNSSNISKAVNEEVEKPSQPIDDFNGALYSAKAFGIATVLVTVGATATILGVKTAMGVRDTEEFAHRMRDAVLRRMPLLSSRIHRPPDPEDHGLDSDSPSLQLEAGAGVPWTWPAAEERLSAAFERDGFSGWVEAAMRELEAEGQLERIKRDHT</sequence>
<dbReference type="EMBL" id="JANAWD010000016">
    <property type="protein sequence ID" value="KAJ3491183.1"/>
    <property type="molecule type" value="Genomic_DNA"/>
</dbReference>
<feature type="compositionally biased region" description="Basic and acidic residues" evidence="1">
    <location>
        <begin position="221"/>
        <end position="231"/>
    </location>
</feature>
<name>A0AAD5VDH1_9APHY</name>
<keyword evidence="2" id="KW-0472">Membrane</keyword>
<protein>
    <recommendedName>
        <fullName evidence="5">Altered inheritance of mitochondria protein 11</fullName>
    </recommendedName>
</protein>
<feature type="compositionally biased region" description="Low complexity" evidence="1">
    <location>
        <begin position="102"/>
        <end position="134"/>
    </location>
</feature>